<name>A0A1L9SDL9_9EURO</name>
<keyword evidence="3" id="KW-1185">Reference proteome</keyword>
<proteinExistence type="predicted"/>
<feature type="chain" id="PRO_5012228393" description="Ecp2 effector protein domain-containing protein" evidence="1">
    <location>
        <begin position="16"/>
        <end position="249"/>
    </location>
</feature>
<evidence type="ECO:0000256" key="1">
    <source>
        <dbReference type="SAM" id="SignalP"/>
    </source>
</evidence>
<reference evidence="3" key="1">
    <citation type="journal article" date="2017" name="Genome Biol.">
        <title>Comparative genomics reveals high biological diversity and specific adaptations in the industrially and medically important fungal genus Aspergillus.</title>
        <authorList>
            <person name="de Vries R.P."/>
            <person name="Riley R."/>
            <person name="Wiebenga A."/>
            <person name="Aguilar-Osorio G."/>
            <person name="Amillis S."/>
            <person name="Uchima C.A."/>
            <person name="Anderluh G."/>
            <person name="Asadollahi M."/>
            <person name="Askin M."/>
            <person name="Barry K."/>
            <person name="Battaglia E."/>
            <person name="Bayram O."/>
            <person name="Benocci T."/>
            <person name="Braus-Stromeyer S.A."/>
            <person name="Caldana C."/>
            <person name="Canovas D."/>
            <person name="Cerqueira G.C."/>
            <person name="Chen F."/>
            <person name="Chen W."/>
            <person name="Choi C."/>
            <person name="Clum A."/>
            <person name="Dos Santos R.A."/>
            <person name="Damasio A.R."/>
            <person name="Diallinas G."/>
            <person name="Emri T."/>
            <person name="Fekete E."/>
            <person name="Flipphi M."/>
            <person name="Freyberg S."/>
            <person name="Gallo A."/>
            <person name="Gournas C."/>
            <person name="Habgood R."/>
            <person name="Hainaut M."/>
            <person name="Harispe M.L."/>
            <person name="Henrissat B."/>
            <person name="Hilden K.S."/>
            <person name="Hope R."/>
            <person name="Hossain A."/>
            <person name="Karabika E."/>
            <person name="Karaffa L."/>
            <person name="Karanyi Z."/>
            <person name="Krasevec N."/>
            <person name="Kuo A."/>
            <person name="Kusch H."/>
            <person name="LaButti K."/>
            <person name="Lagendijk E.L."/>
            <person name="Lapidus A."/>
            <person name="Levasseur A."/>
            <person name="Lindquist E."/>
            <person name="Lipzen A."/>
            <person name="Logrieco A.F."/>
            <person name="MacCabe A."/>
            <person name="Maekelae M.R."/>
            <person name="Malavazi I."/>
            <person name="Melin P."/>
            <person name="Meyer V."/>
            <person name="Mielnichuk N."/>
            <person name="Miskei M."/>
            <person name="Molnar A.P."/>
            <person name="Mule G."/>
            <person name="Ngan C.Y."/>
            <person name="Orejas M."/>
            <person name="Orosz E."/>
            <person name="Ouedraogo J.P."/>
            <person name="Overkamp K.M."/>
            <person name="Park H.-S."/>
            <person name="Perrone G."/>
            <person name="Piumi F."/>
            <person name="Punt P.J."/>
            <person name="Ram A.F."/>
            <person name="Ramon A."/>
            <person name="Rauscher S."/>
            <person name="Record E."/>
            <person name="Riano-Pachon D.M."/>
            <person name="Robert V."/>
            <person name="Roehrig J."/>
            <person name="Ruller R."/>
            <person name="Salamov A."/>
            <person name="Salih N.S."/>
            <person name="Samson R.A."/>
            <person name="Sandor E."/>
            <person name="Sanguinetti M."/>
            <person name="Schuetze T."/>
            <person name="Sepcic K."/>
            <person name="Shelest E."/>
            <person name="Sherlock G."/>
            <person name="Sophianopoulou V."/>
            <person name="Squina F.M."/>
            <person name="Sun H."/>
            <person name="Susca A."/>
            <person name="Todd R.B."/>
            <person name="Tsang A."/>
            <person name="Unkles S.E."/>
            <person name="van de Wiele N."/>
            <person name="van Rossen-Uffink D."/>
            <person name="Oliveira J.V."/>
            <person name="Vesth T.C."/>
            <person name="Visser J."/>
            <person name="Yu J.-H."/>
            <person name="Zhou M."/>
            <person name="Andersen M.R."/>
            <person name="Archer D.B."/>
            <person name="Baker S.E."/>
            <person name="Benoit I."/>
            <person name="Brakhage A.A."/>
            <person name="Braus G.H."/>
            <person name="Fischer R."/>
            <person name="Frisvad J.C."/>
            <person name="Goldman G.H."/>
            <person name="Houbraken J."/>
            <person name="Oakley B."/>
            <person name="Pocsi I."/>
            <person name="Scazzocchio C."/>
            <person name="Seiboth B."/>
            <person name="vanKuyk P.A."/>
            <person name="Wortman J."/>
            <person name="Dyer P.S."/>
            <person name="Grigoriev I.V."/>
        </authorList>
    </citation>
    <scope>NUCLEOTIDE SEQUENCE [LARGE SCALE GENOMIC DNA]</scope>
    <source>
        <strain evidence="3">CBS 506.65</strain>
    </source>
</reference>
<evidence type="ECO:0008006" key="4">
    <source>
        <dbReference type="Google" id="ProtNLM"/>
    </source>
</evidence>
<evidence type="ECO:0000313" key="3">
    <source>
        <dbReference type="Proteomes" id="UP000184188"/>
    </source>
</evidence>
<gene>
    <name evidence="2" type="ORF">ASPZODRAFT_2111111</name>
</gene>
<keyword evidence="1" id="KW-0732">Signal</keyword>
<accession>A0A1L9SDL9</accession>
<dbReference type="GeneID" id="34614201"/>
<evidence type="ECO:0000313" key="2">
    <source>
        <dbReference type="EMBL" id="OJJ45177.1"/>
    </source>
</evidence>
<dbReference type="VEuPathDB" id="FungiDB:ASPZODRAFT_2111111"/>
<dbReference type="EMBL" id="KV878346">
    <property type="protein sequence ID" value="OJJ45177.1"/>
    <property type="molecule type" value="Genomic_DNA"/>
</dbReference>
<dbReference type="Proteomes" id="UP000184188">
    <property type="component" value="Unassembled WGS sequence"/>
</dbReference>
<dbReference type="AlphaFoldDB" id="A0A1L9SDL9"/>
<dbReference type="OrthoDB" id="4364702at2759"/>
<dbReference type="RefSeq" id="XP_022579687.1">
    <property type="nucleotide sequence ID" value="XM_022727737.1"/>
</dbReference>
<sequence length="249" mass="26789">MLLLSLLALADMALGLSTNVSTADTIIVQGGSSSDAQRMYDIMGGTFNLPDDVFGSEAHVSALVFANSTDELAWLHGITPNGTDWTSSSDTSSLEERGYTEKIKIIECADPPEDEYRLLSYASERWVWEVTCAYIEATTAAGASLIGVVLSKIECGADLEQLCEAFFAVTIAEAGYYIGAGARDKCTETKEAILAKCYRRGGVAEIEIVQTEKTFMYYGVATKGDTTTIDCDVSGRHCKKITCDGQCQG</sequence>
<feature type="signal peptide" evidence="1">
    <location>
        <begin position="1"/>
        <end position="15"/>
    </location>
</feature>
<organism evidence="2 3">
    <name type="scientific">Penicilliopsis zonata CBS 506.65</name>
    <dbReference type="NCBI Taxonomy" id="1073090"/>
    <lineage>
        <taxon>Eukaryota</taxon>
        <taxon>Fungi</taxon>
        <taxon>Dikarya</taxon>
        <taxon>Ascomycota</taxon>
        <taxon>Pezizomycotina</taxon>
        <taxon>Eurotiomycetes</taxon>
        <taxon>Eurotiomycetidae</taxon>
        <taxon>Eurotiales</taxon>
        <taxon>Aspergillaceae</taxon>
        <taxon>Penicilliopsis</taxon>
    </lineage>
</organism>
<protein>
    <recommendedName>
        <fullName evidence="4">Ecp2 effector protein domain-containing protein</fullName>
    </recommendedName>
</protein>